<evidence type="ECO:0000259" key="4">
    <source>
        <dbReference type="PROSITE" id="PS50112"/>
    </source>
</evidence>
<dbReference type="InterPro" id="IPR000014">
    <property type="entry name" value="PAS"/>
</dbReference>
<dbReference type="InterPro" id="IPR003594">
    <property type="entry name" value="HATPase_dom"/>
</dbReference>
<dbReference type="SMART" id="SM00387">
    <property type="entry name" value="HATPase_c"/>
    <property type="match status" value="1"/>
</dbReference>
<dbReference type="EMBL" id="CAJHOE010000001">
    <property type="protein sequence ID" value="CAD7287355.1"/>
    <property type="molecule type" value="Genomic_DNA"/>
</dbReference>
<dbReference type="Pfam" id="PF02518">
    <property type="entry name" value="HATPase_c"/>
    <property type="match status" value="1"/>
</dbReference>
<comment type="caution">
    <text evidence="5">The sequence shown here is derived from an EMBL/GenBank/DDBJ whole genome shotgun (WGS) entry which is preliminary data.</text>
</comment>
<dbReference type="InterPro" id="IPR004358">
    <property type="entry name" value="Sig_transdc_His_kin-like_C"/>
</dbReference>
<feature type="domain" description="Histidine kinase" evidence="3">
    <location>
        <begin position="162"/>
        <end position="374"/>
    </location>
</feature>
<dbReference type="InterPro" id="IPR035965">
    <property type="entry name" value="PAS-like_dom_sf"/>
</dbReference>
<dbReference type="InterPro" id="IPR036890">
    <property type="entry name" value="HATPase_C_sf"/>
</dbReference>
<dbReference type="Pfam" id="PF13426">
    <property type="entry name" value="PAS_9"/>
    <property type="match status" value="1"/>
</dbReference>
<evidence type="ECO:0000313" key="5">
    <source>
        <dbReference type="EMBL" id="CAD7287355.1"/>
    </source>
</evidence>
<dbReference type="Gene3D" id="3.30.450.20">
    <property type="entry name" value="PAS domain"/>
    <property type="match status" value="1"/>
</dbReference>
<evidence type="ECO:0000259" key="3">
    <source>
        <dbReference type="PROSITE" id="PS50109"/>
    </source>
</evidence>
<reference evidence="5 6" key="1">
    <citation type="submission" date="2020-11" db="EMBL/GenBank/DDBJ databases">
        <authorList>
            <person name="Peeters C."/>
        </authorList>
    </citation>
    <scope>NUCLEOTIDE SEQUENCE [LARGE SCALE GENOMIC DNA]</scope>
    <source>
        <strain evidence="5 6">LMG 8286</strain>
    </source>
</reference>
<name>A0ABM8Q389_9BACT</name>
<proteinExistence type="predicted"/>
<dbReference type="PRINTS" id="PR00344">
    <property type="entry name" value="BCTRLSENSOR"/>
</dbReference>
<dbReference type="Gene3D" id="1.10.287.130">
    <property type="match status" value="1"/>
</dbReference>
<dbReference type="PROSITE" id="PS50112">
    <property type="entry name" value="PAS"/>
    <property type="match status" value="1"/>
</dbReference>
<feature type="domain" description="PAS" evidence="4">
    <location>
        <begin position="21"/>
        <end position="73"/>
    </location>
</feature>
<dbReference type="SUPFAM" id="SSF55785">
    <property type="entry name" value="PYP-like sensor domain (PAS domain)"/>
    <property type="match status" value="1"/>
</dbReference>
<evidence type="ECO:0000313" key="6">
    <source>
        <dbReference type="Proteomes" id="UP000789359"/>
    </source>
</evidence>
<evidence type="ECO:0000256" key="2">
    <source>
        <dbReference type="ARBA" id="ARBA00012438"/>
    </source>
</evidence>
<dbReference type="EC" id="2.7.13.3" evidence="2"/>
<dbReference type="CDD" id="cd00130">
    <property type="entry name" value="PAS"/>
    <property type="match status" value="1"/>
</dbReference>
<dbReference type="Proteomes" id="UP000789359">
    <property type="component" value="Unassembled WGS sequence"/>
</dbReference>
<gene>
    <name evidence="5" type="ORF">LMG8286_00948</name>
</gene>
<dbReference type="NCBIfam" id="TIGR00229">
    <property type="entry name" value="sensory_box"/>
    <property type="match status" value="1"/>
</dbReference>
<dbReference type="InterPro" id="IPR036097">
    <property type="entry name" value="HisK_dim/P_sf"/>
</dbReference>
<evidence type="ECO:0000256" key="1">
    <source>
        <dbReference type="ARBA" id="ARBA00000085"/>
    </source>
</evidence>
<dbReference type="PROSITE" id="PS50109">
    <property type="entry name" value="HIS_KIN"/>
    <property type="match status" value="1"/>
</dbReference>
<comment type="catalytic activity">
    <reaction evidence="1">
        <text>ATP + protein L-histidine = ADP + protein N-phospho-L-histidine.</text>
        <dbReference type="EC" id="2.7.13.3"/>
    </reaction>
</comment>
<keyword evidence="6" id="KW-1185">Reference proteome</keyword>
<protein>
    <recommendedName>
        <fullName evidence="2">histidine kinase</fullName>
        <ecNumber evidence="2">2.7.13.3</ecNumber>
    </recommendedName>
</protein>
<accession>A0ABM8Q389</accession>
<dbReference type="PANTHER" id="PTHR43065">
    <property type="entry name" value="SENSOR HISTIDINE KINASE"/>
    <property type="match status" value="1"/>
</dbReference>
<dbReference type="RefSeq" id="WP_230056690.1">
    <property type="nucleotide sequence ID" value="NZ_CAJHOE010000001.1"/>
</dbReference>
<dbReference type="SUPFAM" id="SSF47384">
    <property type="entry name" value="Homodimeric domain of signal transducing histidine kinase"/>
    <property type="match status" value="1"/>
</dbReference>
<dbReference type="PANTHER" id="PTHR43065:SF42">
    <property type="entry name" value="TWO-COMPONENT SENSOR PPRA"/>
    <property type="match status" value="1"/>
</dbReference>
<dbReference type="Gene3D" id="3.30.565.10">
    <property type="entry name" value="Histidine kinase-like ATPase, C-terminal domain"/>
    <property type="match status" value="1"/>
</dbReference>
<organism evidence="5 6">
    <name type="scientific">Campylobacter suis</name>
    <dbReference type="NCBI Taxonomy" id="2790657"/>
    <lineage>
        <taxon>Bacteria</taxon>
        <taxon>Pseudomonadati</taxon>
        <taxon>Campylobacterota</taxon>
        <taxon>Epsilonproteobacteria</taxon>
        <taxon>Campylobacterales</taxon>
        <taxon>Campylobacteraceae</taxon>
        <taxon>Campylobacter</taxon>
    </lineage>
</organism>
<sequence>MQSYALILACFIIAFLLLKSRKSELEIALSKTPNLALLLTDKHNHIKFINKKFESIFSLTSKEFIGKSLNELLARLSFNELNQLFTLNAKEQNLREVVIKKDQIFLRFRLSNVLKNATKFEGYILSVADITHEKELELAKIKNEQMLLLNSKMAILGEMVSAISHQQRSPLSSLMLCLDEIDELAMSGQTSGIDLQVNRAKQSIHLINETIGSFSKFYKNDDSVRDVDVSQIIAELVLIIKPKLNEHGIKLVCVCDKTQKFITKSVSSYIKQILLSLISNAKDELIKFTSQNFEAIPEITINLEMISDEICISVSDNGAGIDDASHIFEPFFTDKENGTGMGLYVAYELSKKLNARLSLQSAKTPTKFCLFLKK</sequence>
<dbReference type="SUPFAM" id="SSF55874">
    <property type="entry name" value="ATPase domain of HSP90 chaperone/DNA topoisomerase II/histidine kinase"/>
    <property type="match status" value="1"/>
</dbReference>
<dbReference type="InterPro" id="IPR005467">
    <property type="entry name" value="His_kinase_dom"/>
</dbReference>